<dbReference type="VEuPathDB" id="GiardiaDB:GL50803_5603"/>
<dbReference type="HOGENOM" id="CLU_307861_0_0_1"/>
<dbReference type="GeneID" id="5697422"/>
<comment type="caution">
    <text evidence="1">The sequence shown here is derived from an EMBL/GenBank/DDBJ whole genome shotgun (WGS) entry which is preliminary data.</text>
</comment>
<dbReference type="EMBL" id="AACB03000004">
    <property type="protein sequence ID" value="KAE8301922.1"/>
    <property type="molecule type" value="Genomic_DNA"/>
</dbReference>
<dbReference type="KEGG" id="gla:GL50803_005603"/>
<organism evidence="1 2">
    <name type="scientific">Giardia intestinalis (strain ATCC 50803 / WB clone C6)</name>
    <name type="common">Giardia lamblia</name>
    <dbReference type="NCBI Taxonomy" id="184922"/>
    <lineage>
        <taxon>Eukaryota</taxon>
        <taxon>Metamonada</taxon>
        <taxon>Diplomonadida</taxon>
        <taxon>Hexamitidae</taxon>
        <taxon>Giardiinae</taxon>
        <taxon>Giardia</taxon>
    </lineage>
</organism>
<dbReference type="STRING" id="184922.A8BVR5"/>
<accession>A8BVR5</accession>
<dbReference type="OMA" id="RCDASYI"/>
<dbReference type="Proteomes" id="UP000001548">
    <property type="component" value="Unassembled WGS sequence"/>
</dbReference>
<dbReference type="RefSeq" id="XP_001704530.1">
    <property type="nucleotide sequence ID" value="XM_001704478.1"/>
</dbReference>
<evidence type="ECO:0000313" key="2">
    <source>
        <dbReference type="Proteomes" id="UP000001548"/>
    </source>
</evidence>
<dbReference type="InterPro" id="IPR016024">
    <property type="entry name" value="ARM-type_fold"/>
</dbReference>
<reference evidence="1 2" key="1">
    <citation type="journal article" date="2007" name="Science">
        <title>Genomic minimalism in the early diverging intestinal parasite Giardia lamblia.</title>
        <authorList>
            <person name="Morrison H.G."/>
            <person name="McArthur A.G."/>
            <person name="Gillin F.D."/>
            <person name="Aley S.B."/>
            <person name="Adam R.D."/>
            <person name="Olsen G.J."/>
            <person name="Best A.A."/>
            <person name="Cande W.Z."/>
            <person name="Chen F."/>
            <person name="Cipriano M.J."/>
            <person name="Davids B.J."/>
            <person name="Dawson S.C."/>
            <person name="Elmendorf H.G."/>
            <person name="Hehl A.B."/>
            <person name="Holder M.E."/>
            <person name="Huse S.M."/>
            <person name="Kim U.U."/>
            <person name="Lasek-Nesselquist E."/>
            <person name="Manning G."/>
            <person name="Nigam A."/>
            <person name="Nixon J.E."/>
            <person name="Palm D."/>
            <person name="Passamaneck N.E."/>
            <person name="Prabhu A."/>
            <person name="Reich C.I."/>
            <person name="Reiner D.S."/>
            <person name="Samuelson J."/>
            <person name="Svard S.G."/>
            <person name="Sogin M.L."/>
        </authorList>
    </citation>
    <scope>NUCLEOTIDE SEQUENCE [LARGE SCALE GENOMIC DNA]</scope>
    <source>
        <strain evidence="1 2">WB C6</strain>
    </source>
</reference>
<evidence type="ECO:0000313" key="1">
    <source>
        <dbReference type="EMBL" id="KAE8301922.1"/>
    </source>
</evidence>
<sequence>MAVFDKGQTLQQCRFLAEHSTSEEARCDILVALLWIFNTEGTKVMSDADLKNLFISLTKVLTVSTMTVQILSMRCVHAILPRLDSALFIVNSLCKLYDQAKPLQPLCLRLLSEVSVDANVTEATKMARIAASDSRDPTLVSAAGYAASVIGVSIADQAAPNCTTVKGPAGAFLASYVKVDKLSQVTNPYAQLVLIRRLVDSKEIDDQRKLKILMEHFPKQVAPMKKYDGHSGASTSFIDQMCPLEALKAVLLLPYAVYSRKLKAIILGVAHYLSSAVGSVSRTVGLNLAHSLLRSCSQSGYFESFTLETASSDTSTFTLLGAIEAAAGFASHAVAVLAGQVLIELHCWIAGTPFAQAYTAFKESSGSEPSIGKLLNTVISLLPNVNNNLRSGFLSTLKEYAKVSPHDVTASLPILAQFLELRDSSLRTQTFGLLIDFSEKPLSKSNDRAIELSVRSLRVILELLEDSPNSFITKKICDLISRLDVTNYMYRGSFSESSDIGRNTSEDQSALSLDDAAEKALLPIVCLLWNRARLEPSSTRLAVIDALYSLSVNSGCPDTIQQECTRVLYILADITAASDEYVKDYIMSHLQQQKNAQDSRSAGNFIMYLDVNSILAAEEEILKGNLSSIELTSSQPTIRPDTMLECSKSQSLRTVSLAAQKYVQPTKFKEPAPLSVHKLLEDCFTHICESAILDDSEIKAIENDLADIKGTRALSNYLFTNGIWHPIVTSSYDVRCDASYIFVNAALHKGVLILFSMGTSDKDLKADVMRLHLTMNEAELSCPAESLFAEDVSSTSPVKKYLWLSFEQLPYKSFDELLSKTDCYEIFGGTLTYEINGMSDVVRLRSFGPSSFDLVSNATSEALAPLRDSFADSKDVLSGTFQLPDLSTKEDAADRIPSFLGLSLLEVNETSEEITLFLGGQVFLRSVALVRCKIYLVDKKVCLRMDLVGPSKESIMNLMQ</sequence>
<proteinExistence type="predicted"/>
<dbReference type="SUPFAM" id="SSF48371">
    <property type="entry name" value="ARM repeat"/>
    <property type="match status" value="1"/>
</dbReference>
<name>A8BVR5_GIAIC</name>
<keyword evidence="2" id="KW-1185">Reference proteome</keyword>
<dbReference type="AlphaFoldDB" id="A8BVR5"/>
<protein>
    <submittedName>
        <fullName evidence="1">Coatomer gamma subunit</fullName>
    </submittedName>
</protein>
<gene>
    <name evidence="1" type="ORF">GL50803_005603</name>
</gene>